<organism evidence="2 3">
    <name type="scientific">Hoyosella subflava (strain DSM 45089 / JCM 17490 / NBRC 109087 / DQS3-9A1)</name>
    <name type="common">Amycolicicoccus subflavus</name>
    <dbReference type="NCBI Taxonomy" id="443218"/>
    <lineage>
        <taxon>Bacteria</taxon>
        <taxon>Bacillati</taxon>
        <taxon>Actinomycetota</taxon>
        <taxon>Actinomycetes</taxon>
        <taxon>Mycobacteriales</taxon>
        <taxon>Hoyosellaceae</taxon>
        <taxon>Hoyosella</taxon>
    </lineage>
</organism>
<dbReference type="InterPro" id="IPR016071">
    <property type="entry name" value="Staphylococal_nuclease_OB-fold"/>
</dbReference>
<accession>F6EH79</accession>
<dbReference type="HOGENOM" id="CLU_2581986_0_0_11"/>
<dbReference type="KEGG" id="asd:AS9A_1464"/>
<dbReference type="SUPFAM" id="SSF50199">
    <property type="entry name" value="Staphylococcal nuclease"/>
    <property type="match status" value="1"/>
</dbReference>
<name>F6EH79_HOYSD</name>
<dbReference type="Gene3D" id="2.40.50.90">
    <property type="match status" value="1"/>
</dbReference>
<reference evidence="2 3" key="1">
    <citation type="journal article" date="2011" name="J. Bacteriol.">
        <title>Complete genome sequence of Amycolicicoccus subflavus DQS3-9A1T, an actinomycete isolated from crude oil-polluted soil.</title>
        <authorList>
            <person name="Cai M."/>
            <person name="Chen W.M."/>
            <person name="Nie Y."/>
            <person name="Chi C.Q."/>
            <person name="Wang Y.N."/>
            <person name="Tang Y.Q."/>
            <person name="Li G.Y."/>
            <person name="Wu X.L."/>
        </authorList>
    </citation>
    <scope>NUCLEOTIDE SEQUENCE [LARGE SCALE GENOMIC DNA]</scope>
    <source>
        <strain evidence="3">DSM 45089 / DQS3-9A1</strain>
    </source>
</reference>
<evidence type="ECO:0000313" key="2">
    <source>
        <dbReference type="EMBL" id="AEF39916.1"/>
    </source>
</evidence>
<gene>
    <name evidence="2" type="ordered locus">AS9A_1464</name>
</gene>
<dbReference type="EMBL" id="CP002786">
    <property type="protein sequence ID" value="AEF39916.1"/>
    <property type="molecule type" value="Genomic_DNA"/>
</dbReference>
<feature type="domain" description="TNase-like" evidence="1">
    <location>
        <begin position="11"/>
        <end position="71"/>
    </location>
</feature>
<dbReference type="Proteomes" id="UP000009235">
    <property type="component" value="Chromosome"/>
</dbReference>
<evidence type="ECO:0000259" key="1">
    <source>
        <dbReference type="Pfam" id="PF00565"/>
    </source>
</evidence>
<protein>
    <submittedName>
        <fullName evidence="2">Micrococcal nuclease</fullName>
    </submittedName>
</protein>
<dbReference type="STRING" id="443218.AS9A_1464"/>
<dbReference type="eggNOG" id="COG1525">
    <property type="taxonomic scope" value="Bacteria"/>
</dbReference>
<keyword evidence="3" id="KW-1185">Reference proteome</keyword>
<proteinExistence type="predicted"/>
<dbReference type="InterPro" id="IPR035437">
    <property type="entry name" value="SNase_OB-fold_sf"/>
</dbReference>
<sequence>MYLEYDPSQGRQDRFGRELAFLWFGSNRLLNYEMIRDGFAYEYTYSDSYHYQTLFKQAQRAADSGDRGLWHASTCGGVAE</sequence>
<dbReference type="AlphaFoldDB" id="F6EH79"/>
<dbReference type="Pfam" id="PF00565">
    <property type="entry name" value="SNase"/>
    <property type="match status" value="1"/>
</dbReference>
<evidence type="ECO:0000313" key="3">
    <source>
        <dbReference type="Proteomes" id="UP000009235"/>
    </source>
</evidence>